<dbReference type="KEGG" id="dov:DSCO28_38600"/>
<dbReference type="Pfam" id="PF04073">
    <property type="entry name" value="tRNA_edit"/>
    <property type="match status" value="1"/>
</dbReference>
<protein>
    <recommendedName>
        <fullName evidence="1">YbaK/aminoacyl-tRNA synthetase-associated domain-containing protein</fullName>
    </recommendedName>
</protein>
<dbReference type="CDD" id="cd04332">
    <property type="entry name" value="YbaK_like"/>
    <property type="match status" value="1"/>
</dbReference>
<gene>
    <name evidence="2" type="ORF">DSCO28_38600</name>
</gene>
<dbReference type="GO" id="GO:0002161">
    <property type="term" value="F:aminoacyl-tRNA deacylase activity"/>
    <property type="evidence" value="ECO:0007669"/>
    <property type="project" value="InterPro"/>
</dbReference>
<dbReference type="RefSeq" id="WP_155323554.1">
    <property type="nucleotide sequence ID" value="NZ_AP021876.1"/>
</dbReference>
<dbReference type="AlphaFoldDB" id="A0A5K7ZSX9"/>
<evidence type="ECO:0000313" key="3">
    <source>
        <dbReference type="Proteomes" id="UP000425960"/>
    </source>
</evidence>
<dbReference type="Proteomes" id="UP000425960">
    <property type="component" value="Chromosome"/>
</dbReference>
<dbReference type="EMBL" id="AP021876">
    <property type="protein sequence ID" value="BBO83294.1"/>
    <property type="molecule type" value="Genomic_DNA"/>
</dbReference>
<feature type="domain" description="YbaK/aminoacyl-tRNA synthetase-associated" evidence="1">
    <location>
        <begin position="22"/>
        <end position="144"/>
    </location>
</feature>
<dbReference type="SUPFAM" id="SSF55826">
    <property type="entry name" value="YbaK/ProRS associated domain"/>
    <property type="match status" value="1"/>
</dbReference>
<accession>A0A5K7ZSX9</accession>
<evidence type="ECO:0000259" key="1">
    <source>
        <dbReference type="Pfam" id="PF04073"/>
    </source>
</evidence>
<proteinExistence type="predicted"/>
<organism evidence="2 3">
    <name type="scientific">Desulfosarcina ovata subsp. sediminis</name>
    <dbReference type="NCBI Taxonomy" id="885957"/>
    <lineage>
        <taxon>Bacteria</taxon>
        <taxon>Pseudomonadati</taxon>
        <taxon>Thermodesulfobacteriota</taxon>
        <taxon>Desulfobacteria</taxon>
        <taxon>Desulfobacterales</taxon>
        <taxon>Desulfosarcinaceae</taxon>
        <taxon>Desulfosarcina</taxon>
    </lineage>
</organism>
<dbReference type="Gene3D" id="3.90.960.10">
    <property type="entry name" value="YbaK/aminoacyl-tRNA synthetase-associated domain"/>
    <property type="match status" value="1"/>
</dbReference>
<sequence>MVYQSVIQMLEQSGLPFDVHAHAPVTSVDEAHQKVPHLTRNLLKTVVFRIKDGDWILAAVTGRHRIHYKKLADAMAVKRKALRSIAPEQVEPALGFEIGGVGPFPVRADIRVVFDESLLPLGKVFCGSGRNTRTIEMQIADLIALARGVVYPIVNDALIAGIP</sequence>
<dbReference type="InterPro" id="IPR007214">
    <property type="entry name" value="YbaK/aa-tRNA-synth-assoc-dom"/>
</dbReference>
<dbReference type="PANTHER" id="PTHR30411">
    <property type="entry name" value="CYTOPLASMIC PROTEIN"/>
    <property type="match status" value="1"/>
</dbReference>
<name>A0A5K7ZSX9_9BACT</name>
<dbReference type="PANTHER" id="PTHR30411:SF1">
    <property type="entry name" value="CYTOPLASMIC PROTEIN"/>
    <property type="match status" value="1"/>
</dbReference>
<reference evidence="2 3" key="1">
    <citation type="submission" date="2019-11" db="EMBL/GenBank/DDBJ databases">
        <title>Comparative genomics of hydrocarbon-degrading Desulfosarcina strains.</title>
        <authorList>
            <person name="Watanabe M."/>
            <person name="Kojima H."/>
            <person name="Fukui M."/>
        </authorList>
    </citation>
    <scope>NUCLEOTIDE SEQUENCE [LARGE SCALE GENOMIC DNA]</scope>
    <source>
        <strain evidence="2 3">28bB2T</strain>
    </source>
</reference>
<evidence type="ECO:0000313" key="2">
    <source>
        <dbReference type="EMBL" id="BBO83294.1"/>
    </source>
</evidence>
<dbReference type="InterPro" id="IPR036754">
    <property type="entry name" value="YbaK/aa-tRNA-synt-asso_dom_sf"/>
</dbReference>